<dbReference type="Proteomes" id="UP000187283">
    <property type="component" value="Unassembled WGS sequence"/>
</dbReference>
<dbReference type="EMBL" id="LSSN01003767">
    <property type="protein sequence ID" value="OMJ12847.1"/>
    <property type="molecule type" value="Genomic_DNA"/>
</dbReference>
<gene>
    <name evidence="1" type="ORF">AYI70_g10856</name>
    <name evidence="2" type="ORF">AYI70_g8863</name>
</gene>
<evidence type="ECO:0000313" key="2">
    <source>
        <dbReference type="EMBL" id="OMJ12847.1"/>
    </source>
</evidence>
<reference evidence="2 3" key="1">
    <citation type="submission" date="2017-01" db="EMBL/GenBank/DDBJ databases">
        <authorList>
            <person name="Mah S.A."/>
            <person name="Swanson W.J."/>
            <person name="Moy G.W."/>
            <person name="Vacquier V.D."/>
        </authorList>
    </citation>
    <scope>NUCLEOTIDE SEQUENCE [LARGE SCALE GENOMIC DNA]</scope>
    <source>
        <strain evidence="2 3">GSMNP</strain>
    </source>
</reference>
<keyword evidence="3" id="KW-1185">Reference proteome</keyword>
<name>A0A1R1XDZ7_9FUNG</name>
<dbReference type="OrthoDB" id="5743216at2759"/>
<dbReference type="EMBL" id="LSSN01005398">
    <property type="protein sequence ID" value="OMJ09566.1"/>
    <property type="molecule type" value="Genomic_DNA"/>
</dbReference>
<organism evidence="2 3">
    <name type="scientific">Smittium culicis</name>
    <dbReference type="NCBI Taxonomy" id="133412"/>
    <lineage>
        <taxon>Eukaryota</taxon>
        <taxon>Fungi</taxon>
        <taxon>Fungi incertae sedis</taxon>
        <taxon>Zoopagomycota</taxon>
        <taxon>Kickxellomycotina</taxon>
        <taxon>Harpellomycetes</taxon>
        <taxon>Harpellales</taxon>
        <taxon>Legeriomycetaceae</taxon>
        <taxon>Smittium</taxon>
    </lineage>
</organism>
<evidence type="ECO:0000313" key="3">
    <source>
        <dbReference type="Proteomes" id="UP000187283"/>
    </source>
</evidence>
<evidence type="ECO:0000313" key="1">
    <source>
        <dbReference type="EMBL" id="OMJ09566.1"/>
    </source>
</evidence>
<comment type="caution">
    <text evidence="2">The sequence shown here is derived from an EMBL/GenBank/DDBJ whole genome shotgun (WGS) entry which is preliminary data.</text>
</comment>
<accession>A0A1R1XDZ7</accession>
<proteinExistence type="predicted"/>
<sequence>MDYDSPVVNIKLSSTSRRSETAMYDAQYRLSTINRPIDFFVRERIQDGKQVPVSKVIEFANSIREYSRTSSHRFKIDIRSKYRGGLDSLLIRIIFGLEAAPDPESRGQTGALSQDIEDANRSTLGKTGHQGIVKNSFQYAPSHSQAAKAVRKGFKEISGKGRREVYLLQEFYPIKL</sequence>
<dbReference type="AlphaFoldDB" id="A0A1R1XDZ7"/>
<protein>
    <submittedName>
        <fullName evidence="2">Uncharacterized protein</fullName>
    </submittedName>
</protein>